<protein>
    <submittedName>
        <fullName evidence="2">Uncharacterized protein</fullName>
    </submittedName>
</protein>
<name>A0A381XBE1_9ZZZZ</name>
<organism evidence="2">
    <name type="scientific">marine metagenome</name>
    <dbReference type="NCBI Taxonomy" id="408172"/>
    <lineage>
        <taxon>unclassified sequences</taxon>
        <taxon>metagenomes</taxon>
        <taxon>ecological metagenomes</taxon>
    </lineage>
</organism>
<evidence type="ECO:0000313" key="2">
    <source>
        <dbReference type="EMBL" id="SVA61533.1"/>
    </source>
</evidence>
<feature type="region of interest" description="Disordered" evidence="1">
    <location>
        <begin position="1"/>
        <end position="25"/>
    </location>
</feature>
<evidence type="ECO:0000256" key="1">
    <source>
        <dbReference type="SAM" id="MobiDB-lite"/>
    </source>
</evidence>
<reference evidence="2" key="1">
    <citation type="submission" date="2018-05" db="EMBL/GenBank/DDBJ databases">
        <authorList>
            <person name="Lanie J.A."/>
            <person name="Ng W.-L."/>
            <person name="Kazmierczak K.M."/>
            <person name="Andrzejewski T.M."/>
            <person name="Davidsen T.M."/>
            <person name="Wayne K.J."/>
            <person name="Tettelin H."/>
            <person name="Glass J.I."/>
            <person name="Rusch D."/>
            <person name="Podicherti R."/>
            <person name="Tsui H.-C.T."/>
            <person name="Winkler M.E."/>
        </authorList>
    </citation>
    <scope>NUCLEOTIDE SEQUENCE</scope>
</reference>
<gene>
    <name evidence="2" type="ORF">METZ01_LOCUS114387</name>
</gene>
<accession>A0A381XBE1</accession>
<proteinExistence type="predicted"/>
<dbReference type="EMBL" id="UINC01014429">
    <property type="protein sequence ID" value="SVA61533.1"/>
    <property type="molecule type" value="Genomic_DNA"/>
</dbReference>
<dbReference type="AlphaFoldDB" id="A0A381XBE1"/>
<sequence>MLIRREEDSGARRVESKRLQAEMKV</sequence>